<comment type="similarity">
    <text evidence="1">Belongs to the sigma-70 factor family. ECF subfamily.</text>
</comment>
<evidence type="ECO:0000259" key="6">
    <source>
        <dbReference type="Pfam" id="PF04542"/>
    </source>
</evidence>
<evidence type="ECO:0000313" key="8">
    <source>
        <dbReference type="EMBL" id="ACB73869.1"/>
    </source>
</evidence>
<evidence type="ECO:0000313" key="9">
    <source>
        <dbReference type="Proteomes" id="UP000007013"/>
    </source>
</evidence>
<gene>
    <name evidence="8" type="ordered locus">Oter_0579</name>
</gene>
<dbReference type="CDD" id="cd06171">
    <property type="entry name" value="Sigma70_r4"/>
    <property type="match status" value="1"/>
</dbReference>
<sequence length="178" mass="20085">MLAVRDGELDALGELFERHHGPLYGFLVKLTSDRTAAEDISQTVFQRMLKYRHTYRDDGSFTAWMYHLARRCAADHFRKTAAAPAATDPTDLNEHADAAPLASDRAAMHDEHALLHLALSRLDHNAREVLLLSRFQELSFAEVATILECSVGAAKVRAHRALKDLRDVFLSLQREHRA</sequence>
<dbReference type="SUPFAM" id="SSF88659">
    <property type="entry name" value="Sigma3 and sigma4 domains of RNA polymerase sigma factors"/>
    <property type="match status" value="1"/>
</dbReference>
<proteinExistence type="inferred from homology"/>
<dbReference type="Proteomes" id="UP000007013">
    <property type="component" value="Chromosome"/>
</dbReference>
<keyword evidence="5" id="KW-0804">Transcription</keyword>
<dbReference type="eggNOG" id="COG1595">
    <property type="taxonomic scope" value="Bacteria"/>
</dbReference>
<keyword evidence="2" id="KW-0805">Transcription regulation</keyword>
<dbReference type="PANTHER" id="PTHR43133">
    <property type="entry name" value="RNA POLYMERASE ECF-TYPE SIGMA FACTO"/>
    <property type="match status" value="1"/>
</dbReference>
<evidence type="ECO:0000256" key="3">
    <source>
        <dbReference type="ARBA" id="ARBA00023082"/>
    </source>
</evidence>
<evidence type="ECO:0000256" key="5">
    <source>
        <dbReference type="ARBA" id="ARBA00023163"/>
    </source>
</evidence>
<dbReference type="InterPro" id="IPR014284">
    <property type="entry name" value="RNA_pol_sigma-70_dom"/>
</dbReference>
<dbReference type="AlphaFoldDB" id="B1ZSL2"/>
<feature type="domain" description="RNA polymerase sigma factor 70 region 4 type 2" evidence="7">
    <location>
        <begin position="114"/>
        <end position="165"/>
    </location>
</feature>
<dbReference type="Gene3D" id="1.10.10.10">
    <property type="entry name" value="Winged helix-like DNA-binding domain superfamily/Winged helix DNA-binding domain"/>
    <property type="match status" value="1"/>
</dbReference>
<dbReference type="InterPro" id="IPR013325">
    <property type="entry name" value="RNA_pol_sigma_r2"/>
</dbReference>
<dbReference type="GO" id="GO:0016987">
    <property type="term" value="F:sigma factor activity"/>
    <property type="evidence" value="ECO:0007669"/>
    <property type="project" value="UniProtKB-KW"/>
</dbReference>
<dbReference type="Pfam" id="PF08281">
    <property type="entry name" value="Sigma70_r4_2"/>
    <property type="match status" value="1"/>
</dbReference>
<dbReference type="PANTHER" id="PTHR43133:SF52">
    <property type="entry name" value="ECF RNA POLYMERASE SIGMA FACTOR SIGL"/>
    <property type="match status" value="1"/>
</dbReference>
<organism evidence="8 9">
    <name type="scientific">Opitutus terrae (strain DSM 11246 / JCM 15787 / PB90-1)</name>
    <dbReference type="NCBI Taxonomy" id="452637"/>
    <lineage>
        <taxon>Bacteria</taxon>
        <taxon>Pseudomonadati</taxon>
        <taxon>Verrucomicrobiota</taxon>
        <taxon>Opitutia</taxon>
        <taxon>Opitutales</taxon>
        <taxon>Opitutaceae</taxon>
        <taxon>Opitutus</taxon>
    </lineage>
</organism>
<feature type="domain" description="RNA polymerase sigma-70 region 2" evidence="6">
    <location>
        <begin position="15"/>
        <end position="81"/>
    </location>
</feature>
<dbReference type="EMBL" id="CP001032">
    <property type="protein sequence ID" value="ACB73869.1"/>
    <property type="molecule type" value="Genomic_DNA"/>
</dbReference>
<keyword evidence="9" id="KW-1185">Reference proteome</keyword>
<name>B1ZSL2_OPITP</name>
<dbReference type="SUPFAM" id="SSF88946">
    <property type="entry name" value="Sigma2 domain of RNA polymerase sigma factors"/>
    <property type="match status" value="1"/>
</dbReference>
<keyword evidence="4" id="KW-0238">DNA-binding</keyword>
<dbReference type="GO" id="GO:0003677">
    <property type="term" value="F:DNA binding"/>
    <property type="evidence" value="ECO:0007669"/>
    <property type="project" value="UniProtKB-KW"/>
</dbReference>
<evidence type="ECO:0000256" key="2">
    <source>
        <dbReference type="ARBA" id="ARBA00023015"/>
    </source>
</evidence>
<dbReference type="HOGENOM" id="CLU_047691_3_4_0"/>
<dbReference type="Gene3D" id="1.10.1740.10">
    <property type="match status" value="1"/>
</dbReference>
<dbReference type="InterPro" id="IPR007627">
    <property type="entry name" value="RNA_pol_sigma70_r2"/>
</dbReference>
<dbReference type="InterPro" id="IPR013249">
    <property type="entry name" value="RNA_pol_sigma70_r4_t2"/>
</dbReference>
<dbReference type="Pfam" id="PF04542">
    <property type="entry name" value="Sigma70_r2"/>
    <property type="match status" value="1"/>
</dbReference>
<dbReference type="KEGG" id="ote:Oter_0579"/>
<dbReference type="STRING" id="452637.Oter_0579"/>
<dbReference type="NCBIfam" id="TIGR02937">
    <property type="entry name" value="sigma70-ECF"/>
    <property type="match status" value="1"/>
</dbReference>
<dbReference type="InterPro" id="IPR036388">
    <property type="entry name" value="WH-like_DNA-bd_sf"/>
</dbReference>
<accession>B1ZSL2</accession>
<keyword evidence="3" id="KW-0731">Sigma factor</keyword>
<evidence type="ECO:0000259" key="7">
    <source>
        <dbReference type="Pfam" id="PF08281"/>
    </source>
</evidence>
<dbReference type="GO" id="GO:0006352">
    <property type="term" value="P:DNA-templated transcription initiation"/>
    <property type="evidence" value="ECO:0007669"/>
    <property type="project" value="InterPro"/>
</dbReference>
<evidence type="ECO:0000256" key="1">
    <source>
        <dbReference type="ARBA" id="ARBA00010641"/>
    </source>
</evidence>
<dbReference type="InterPro" id="IPR039425">
    <property type="entry name" value="RNA_pol_sigma-70-like"/>
</dbReference>
<evidence type="ECO:0000256" key="4">
    <source>
        <dbReference type="ARBA" id="ARBA00023125"/>
    </source>
</evidence>
<protein>
    <submittedName>
        <fullName evidence="8">RNA polymerase, sigma-24 subunit, ECF subfamily</fullName>
    </submittedName>
</protein>
<reference evidence="8 9" key="1">
    <citation type="journal article" date="2011" name="J. Bacteriol.">
        <title>Genome sequence of the verrucomicrobium Opitutus terrae PB90-1, an abundant inhabitant of rice paddy soil ecosystems.</title>
        <authorList>
            <person name="van Passel M.W."/>
            <person name="Kant R."/>
            <person name="Palva A."/>
            <person name="Copeland A."/>
            <person name="Lucas S."/>
            <person name="Lapidus A."/>
            <person name="Glavina del Rio T."/>
            <person name="Pitluck S."/>
            <person name="Goltsman E."/>
            <person name="Clum A."/>
            <person name="Sun H."/>
            <person name="Schmutz J."/>
            <person name="Larimer F.W."/>
            <person name="Land M.L."/>
            <person name="Hauser L."/>
            <person name="Kyrpides N."/>
            <person name="Mikhailova N."/>
            <person name="Richardson P.P."/>
            <person name="Janssen P.H."/>
            <person name="de Vos W.M."/>
            <person name="Smidt H."/>
        </authorList>
    </citation>
    <scope>NUCLEOTIDE SEQUENCE [LARGE SCALE GENOMIC DNA]</scope>
    <source>
        <strain evidence="9">DSM 11246 / JCM 15787 / PB90-1</strain>
    </source>
</reference>
<dbReference type="InterPro" id="IPR013324">
    <property type="entry name" value="RNA_pol_sigma_r3/r4-like"/>
</dbReference>